<organism evidence="5 6">
    <name type="scientific">Streptomyces yunnanensis</name>
    <dbReference type="NCBI Taxonomy" id="156453"/>
    <lineage>
        <taxon>Bacteria</taxon>
        <taxon>Bacillati</taxon>
        <taxon>Actinomycetota</taxon>
        <taxon>Actinomycetes</taxon>
        <taxon>Kitasatosporales</taxon>
        <taxon>Streptomycetaceae</taxon>
        <taxon>Streptomyces</taxon>
    </lineage>
</organism>
<dbReference type="SMART" id="SM00028">
    <property type="entry name" value="TPR"/>
    <property type="match status" value="5"/>
</dbReference>
<dbReference type="Proteomes" id="UP001218629">
    <property type="component" value="Chromosome"/>
</dbReference>
<keyword evidence="6" id="KW-1185">Reference proteome</keyword>
<dbReference type="PANTHER" id="PTHR46797:SF23">
    <property type="entry name" value="HTH-TYPE TRANSCRIPTIONAL REGULATOR SUTR"/>
    <property type="match status" value="1"/>
</dbReference>
<dbReference type="Pfam" id="PF01381">
    <property type="entry name" value="HTH_3"/>
    <property type="match status" value="1"/>
</dbReference>
<evidence type="ECO:0000256" key="1">
    <source>
        <dbReference type="ARBA" id="ARBA00023015"/>
    </source>
</evidence>
<feature type="domain" description="HTH cro/C1-type" evidence="4">
    <location>
        <begin position="10"/>
        <end position="63"/>
    </location>
</feature>
<dbReference type="InterPro" id="IPR001387">
    <property type="entry name" value="Cro/C1-type_HTH"/>
</dbReference>
<dbReference type="EMBL" id="CP095749">
    <property type="protein sequence ID" value="WEB39140.1"/>
    <property type="molecule type" value="Genomic_DNA"/>
</dbReference>
<dbReference type="InterPro" id="IPR010982">
    <property type="entry name" value="Lambda_DNA-bd_dom_sf"/>
</dbReference>
<keyword evidence="1" id="KW-0805">Transcription regulation</keyword>
<dbReference type="PANTHER" id="PTHR46797">
    <property type="entry name" value="HTH-TYPE TRANSCRIPTIONAL REGULATOR"/>
    <property type="match status" value="1"/>
</dbReference>
<accession>A0ABY8A2H0</accession>
<dbReference type="RefSeq" id="WP_275306770.1">
    <property type="nucleotide sequence ID" value="NZ_CP095749.1"/>
</dbReference>
<dbReference type="SMART" id="SM00530">
    <property type="entry name" value="HTH_XRE"/>
    <property type="match status" value="1"/>
</dbReference>
<proteinExistence type="predicted"/>
<dbReference type="CDD" id="cd00093">
    <property type="entry name" value="HTH_XRE"/>
    <property type="match status" value="1"/>
</dbReference>
<evidence type="ECO:0000256" key="3">
    <source>
        <dbReference type="ARBA" id="ARBA00023163"/>
    </source>
</evidence>
<dbReference type="InterPro" id="IPR050807">
    <property type="entry name" value="TransReg_Diox_bact_type"/>
</dbReference>
<dbReference type="PROSITE" id="PS50943">
    <property type="entry name" value="HTH_CROC1"/>
    <property type="match status" value="1"/>
</dbReference>
<evidence type="ECO:0000313" key="5">
    <source>
        <dbReference type="EMBL" id="WEB39140.1"/>
    </source>
</evidence>
<dbReference type="SUPFAM" id="SSF48452">
    <property type="entry name" value="TPR-like"/>
    <property type="match status" value="1"/>
</dbReference>
<name>A0ABY8A2H0_9ACTN</name>
<evidence type="ECO:0000313" key="6">
    <source>
        <dbReference type="Proteomes" id="UP001218629"/>
    </source>
</evidence>
<evidence type="ECO:0000259" key="4">
    <source>
        <dbReference type="PROSITE" id="PS50943"/>
    </source>
</evidence>
<dbReference type="SUPFAM" id="SSF47413">
    <property type="entry name" value="lambda repressor-like DNA-binding domains"/>
    <property type="match status" value="1"/>
</dbReference>
<dbReference type="Gene3D" id="1.10.260.40">
    <property type="entry name" value="lambda repressor-like DNA-binding domains"/>
    <property type="match status" value="1"/>
</dbReference>
<sequence length="445" mass="47333">MTTNNFGQKLRSLRLQRGLSQNDLAEPGLSAGYISLLENGKRPPTSEVILRIAARLDVSPEVLSSAQEASAQPSDIGSIEVDYATQVILLRGDLAFADGDISGACDSFEAALENAVHSVADQMEAVHRLAHACEHLGELDRAAELYRQWLDLHQQQRTSGRVHTWVVCATALTRCMLELGRLDEAVAFGVEALAQARTLGVHGVPPAVELASSVQYAHHCRGGGGRTDIDSGAVEEAAAGFLSRDVQVAAYSQAAQAAEENGDQESAYALLAEALQTKVMDTRAVAGDRIAVTAMAYMAHQGGRLPAQPQSHVRPAIQRLQEFGTAVDASLGTAGFANILLNSGESEEAHRTAVDALATMPAAYRLSRAQTALTAGRALRELGRYKQARDSYESASTQLIDMGLGWLGANALFELAEMLEQAGDASGALSVYRTASKTLRVPRGT</sequence>
<dbReference type="InterPro" id="IPR011990">
    <property type="entry name" value="TPR-like_helical_dom_sf"/>
</dbReference>
<dbReference type="InterPro" id="IPR019734">
    <property type="entry name" value="TPR_rpt"/>
</dbReference>
<evidence type="ECO:0000256" key="2">
    <source>
        <dbReference type="ARBA" id="ARBA00023125"/>
    </source>
</evidence>
<protein>
    <submittedName>
        <fullName evidence="5">Helix-turn-helix domain-containing protein</fullName>
    </submittedName>
</protein>
<keyword evidence="2" id="KW-0238">DNA-binding</keyword>
<keyword evidence="3" id="KW-0804">Transcription</keyword>
<dbReference type="Pfam" id="PF13432">
    <property type="entry name" value="TPR_16"/>
    <property type="match status" value="2"/>
</dbReference>
<gene>
    <name evidence="5" type="ORF">MOV08_07435</name>
</gene>
<reference evidence="5 6" key="1">
    <citation type="submission" date="2022-03" db="EMBL/GenBank/DDBJ databases">
        <title>Streptomyces yunnanensis P86,complete genome.</title>
        <authorList>
            <person name="Chen S."/>
            <person name="Zhang Q."/>
        </authorList>
    </citation>
    <scope>NUCLEOTIDE SEQUENCE [LARGE SCALE GENOMIC DNA]</scope>
    <source>
        <strain evidence="5 6">P86</strain>
    </source>
</reference>
<dbReference type="Gene3D" id="1.25.40.10">
    <property type="entry name" value="Tetratricopeptide repeat domain"/>
    <property type="match status" value="2"/>
</dbReference>